<feature type="domain" description="Suppressor of forked" evidence="5">
    <location>
        <begin position="32"/>
        <end position="519"/>
    </location>
</feature>
<dbReference type="PANTHER" id="PTHR19980:SF0">
    <property type="entry name" value="CLEAVAGE STIMULATION FACTOR SUBUNIT 3"/>
    <property type="match status" value="1"/>
</dbReference>
<dbReference type="GO" id="GO:0005737">
    <property type="term" value="C:cytoplasm"/>
    <property type="evidence" value="ECO:0007669"/>
    <property type="project" value="UniProtKB-SubCell"/>
</dbReference>
<evidence type="ECO:0000313" key="7">
    <source>
        <dbReference type="Proteomes" id="UP001378960"/>
    </source>
</evidence>
<dbReference type="GO" id="GO:0180010">
    <property type="term" value="P:co-transcriptional mRNA 3'-end processing, cleavage and polyadenylation pathway"/>
    <property type="evidence" value="ECO:0007669"/>
    <property type="project" value="UniProtKB-UniRule"/>
</dbReference>
<keyword evidence="1" id="KW-0677">Repeat</keyword>
<dbReference type="InterPro" id="IPR003107">
    <property type="entry name" value="HAT"/>
</dbReference>
<dbReference type="SMART" id="SM00386">
    <property type="entry name" value="HAT"/>
    <property type="match status" value="6"/>
</dbReference>
<reference evidence="6 7" key="1">
    <citation type="journal article" date="2023" name="Elife">
        <title>Identification of key yeast species and microbe-microbe interactions impacting larval growth of Drosophila in the wild.</title>
        <authorList>
            <person name="Mure A."/>
            <person name="Sugiura Y."/>
            <person name="Maeda R."/>
            <person name="Honda K."/>
            <person name="Sakurai N."/>
            <person name="Takahashi Y."/>
            <person name="Watada M."/>
            <person name="Katoh T."/>
            <person name="Gotoh A."/>
            <person name="Gotoh Y."/>
            <person name="Taniguchi I."/>
            <person name="Nakamura K."/>
            <person name="Hayashi T."/>
            <person name="Katayama T."/>
            <person name="Uemura T."/>
            <person name="Hattori Y."/>
        </authorList>
    </citation>
    <scope>NUCLEOTIDE SEQUENCE [LARGE SCALE GENOMIC DNA]</scope>
    <source>
        <strain evidence="6 7">PK-24</strain>
    </source>
</reference>
<dbReference type="GO" id="GO:0005634">
    <property type="term" value="C:nucleus"/>
    <property type="evidence" value="ECO:0007669"/>
    <property type="project" value="UniProtKB-SubCell"/>
</dbReference>
<evidence type="ECO:0000313" key="6">
    <source>
        <dbReference type="EMBL" id="GMM45766.1"/>
    </source>
</evidence>
<dbReference type="Proteomes" id="UP001378960">
    <property type="component" value="Unassembled WGS sequence"/>
</dbReference>
<dbReference type="AlphaFoldDB" id="A0AAV5R2Q5"/>
<accession>A0AAV5R2Q5</accession>
<gene>
    <name evidence="6" type="ORF">DAPK24_023410</name>
</gene>
<evidence type="ECO:0000256" key="4">
    <source>
        <dbReference type="RuleBase" id="RU369035"/>
    </source>
</evidence>
<comment type="function">
    <text evidence="4">Component of the cleavage factor IA (CFIA) complex, which is involved in the endonucleolytic cleavage during polyadenylation-dependent pre-mRNA 3'-end formation.</text>
</comment>
<dbReference type="Pfam" id="PF05843">
    <property type="entry name" value="Suf"/>
    <property type="match status" value="1"/>
</dbReference>
<evidence type="ECO:0000256" key="2">
    <source>
        <dbReference type="ARBA" id="ARBA00023242"/>
    </source>
</evidence>
<dbReference type="PANTHER" id="PTHR19980">
    <property type="entry name" value="RNA CLEAVAGE STIMULATION FACTOR"/>
    <property type="match status" value="1"/>
</dbReference>
<dbReference type="Gene3D" id="1.25.40.1040">
    <property type="match status" value="1"/>
</dbReference>
<comment type="subcellular location">
    <subcellularLocation>
        <location evidence="4">Nucleus</location>
    </subcellularLocation>
    <subcellularLocation>
        <location evidence="4">Cytoplasm</location>
    </subcellularLocation>
    <text evidence="4">Nucleus and/or cytoplasm.</text>
</comment>
<dbReference type="InterPro" id="IPR008847">
    <property type="entry name" value="Suf"/>
</dbReference>
<dbReference type="GO" id="GO:0003729">
    <property type="term" value="F:mRNA binding"/>
    <property type="evidence" value="ECO:0007669"/>
    <property type="project" value="TreeGrafter"/>
</dbReference>
<evidence type="ECO:0000259" key="5">
    <source>
        <dbReference type="Pfam" id="PF05843"/>
    </source>
</evidence>
<dbReference type="InterPro" id="IPR011990">
    <property type="entry name" value="TPR-like_helical_dom_sf"/>
</dbReference>
<evidence type="ECO:0000256" key="1">
    <source>
        <dbReference type="ARBA" id="ARBA00022737"/>
    </source>
</evidence>
<comment type="caution">
    <text evidence="6">The sequence shown here is derived from an EMBL/GenBank/DDBJ whole genome shotgun (WGS) entry which is preliminary data.</text>
</comment>
<dbReference type="EMBL" id="BTGB01000003">
    <property type="protein sequence ID" value="GMM45766.1"/>
    <property type="molecule type" value="Genomic_DNA"/>
</dbReference>
<proteinExistence type="predicted"/>
<keyword evidence="4" id="KW-0963">Cytoplasm</keyword>
<dbReference type="InterPro" id="IPR045243">
    <property type="entry name" value="Rna14-like"/>
</dbReference>
<protein>
    <recommendedName>
        <fullName evidence="3 4">mRNA 3'-end-processing protein RNA14</fullName>
    </recommendedName>
</protein>
<name>A0AAV5R2Q5_PICKL</name>
<keyword evidence="4" id="KW-0507">mRNA processing</keyword>
<organism evidence="6 7">
    <name type="scientific">Pichia kluyveri</name>
    <name type="common">Yeast</name>
    <dbReference type="NCBI Taxonomy" id="36015"/>
    <lineage>
        <taxon>Eukaryota</taxon>
        <taxon>Fungi</taxon>
        <taxon>Dikarya</taxon>
        <taxon>Ascomycota</taxon>
        <taxon>Saccharomycotina</taxon>
        <taxon>Pichiomycetes</taxon>
        <taxon>Pichiales</taxon>
        <taxon>Pichiaceae</taxon>
        <taxon>Pichia</taxon>
    </lineage>
</organism>
<sequence length="590" mass="71107">MSVDKREAEEGVEREDIKRVKSEEVEEVKEEIKEKEEEIKTNYTYGEWNSVLTTAVIEGNENKITKLFDTYLSQYVNDGDKWTMYIEWMMNKEVDGDKLDKKRIESSFFKILTKIYNVELWRLYLKYVEKVNPITAGNAENARNIVLKAYQFSIEIVGQDFFESYNIWSDYLRYLYIWQPVTPNEEKTKMELIRSSLKRMISYPSIKLEDNWKIFVKFEEDLDLNQSRKIINENIKEYLKLKEINDELMEITKSISKLKDRKYSIRQIRRWNKWIEWEKKNLMNKNEVELKKRINYVYNLSIQYCNIIPEIWYNYYEYLKNEEDIDKSNEILNDGLKVNPISLILTNEVSNEYEIKGDIEKIKEIWIKLIKNIEEDEDSFQNKNEIITYCYCRLMKIINRIGDIKEVRIIFKMSRNFKGIEWNIFKEYSMIEYYKNELGISKRAYSIGMQYFNNNIRFICSYLDFLVLIKDMTNFKKIMEMSLEKFEDSNDRKKLFKKYFKVEDRFGDIGSIKMLIKRSGRGIYLLEEGLRDEEDDYNEMKSPVAVLDQYRKGGYNVELEEVFEDVKEVVNDVDEGNDGIMVANDDEYVI</sequence>
<evidence type="ECO:0000256" key="3">
    <source>
        <dbReference type="ARBA" id="ARBA00026188"/>
    </source>
</evidence>
<keyword evidence="7" id="KW-1185">Reference proteome</keyword>
<keyword evidence="2 4" id="KW-0539">Nucleus</keyword>
<dbReference type="SUPFAM" id="SSF48452">
    <property type="entry name" value="TPR-like"/>
    <property type="match status" value="1"/>
</dbReference>